<dbReference type="Gene3D" id="3.40.630.30">
    <property type="match status" value="1"/>
</dbReference>
<dbReference type="InterPro" id="IPR000182">
    <property type="entry name" value="GNAT_dom"/>
</dbReference>
<dbReference type="Proteomes" id="UP000886335">
    <property type="component" value="Unassembled WGS sequence"/>
</dbReference>
<evidence type="ECO:0000259" key="1">
    <source>
        <dbReference type="PROSITE" id="PS51186"/>
    </source>
</evidence>
<dbReference type="SUPFAM" id="SSF55729">
    <property type="entry name" value="Acyl-CoA N-acyltransferases (Nat)"/>
    <property type="match status" value="1"/>
</dbReference>
<feature type="domain" description="N-acetyltransferase" evidence="1">
    <location>
        <begin position="6"/>
        <end position="150"/>
    </location>
</feature>
<dbReference type="Pfam" id="PF00583">
    <property type="entry name" value="Acetyltransf_1"/>
    <property type="match status" value="1"/>
</dbReference>
<dbReference type="AlphaFoldDB" id="A0A831WP45"/>
<dbReference type="PANTHER" id="PTHR43617">
    <property type="entry name" value="L-AMINO ACID N-ACETYLTRANSFERASE"/>
    <property type="match status" value="1"/>
</dbReference>
<dbReference type="InterPro" id="IPR050276">
    <property type="entry name" value="MshD_Acetyltransferase"/>
</dbReference>
<proteinExistence type="predicted"/>
<accession>A0A831WP45</accession>
<dbReference type="GO" id="GO:0008999">
    <property type="term" value="F:protein-N-terminal-alanine acetyltransferase activity"/>
    <property type="evidence" value="ECO:0007669"/>
    <property type="project" value="TreeGrafter"/>
</dbReference>
<dbReference type="PROSITE" id="PS51186">
    <property type="entry name" value="GNAT"/>
    <property type="match status" value="1"/>
</dbReference>
<sequence>MDEESLYIRHAGSEDLGFLQDLEHRAFSCNRLSARSWSRFISRGSAYIAVVDGEPAGAAVLLSRRHSRFRRLYSFAVHPSYVSRGIGRRFLDLLLEEVRNGGASCVRLEVSGTNARARALYEHAGFVVTGTLPGYYDDGSDALRMEYRFF</sequence>
<organism evidence="2">
    <name type="scientific">Prosthecochloris aestuarii</name>
    <dbReference type="NCBI Taxonomy" id="1102"/>
    <lineage>
        <taxon>Bacteria</taxon>
        <taxon>Pseudomonadati</taxon>
        <taxon>Chlorobiota</taxon>
        <taxon>Chlorobiia</taxon>
        <taxon>Chlorobiales</taxon>
        <taxon>Chlorobiaceae</taxon>
        <taxon>Prosthecochloris</taxon>
    </lineage>
</organism>
<dbReference type="PANTHER" id="PTHR43617:SF20">
    <property type="entry name" value="N-ALPHA-ACETYLTRANSFERASE RIMI"/>
    <property type="match status" value="1"/>
</dbReference>
<dbReference type="CDD" id="cd04301">
    <property type="entry name" value="NAT_SF"/>
    <property type="match status" value="1"/>
</dbReference>
<evidence type="ECO:0000313" key="2">
    <source>
        <dbReference type="EMBL" id="HED31238.1"/>
    </source>
</evidence>
<reference evidence="2" key="1">
    <citation type="journal article" date="2020" name="mSystems">
        <title>Genome- and Community-Level Interaction Insights into Carbon Utilization and Element Cycling Functions of Hydrothermarchaeota in Hydrothermal Sediment.</title>
        <authorList>
            <person name="Zhou Z."/>
            <person name="Liu Y."/>
            <person name="Xu W."/>
            <person name="Pan J."/>
            <person name="Luo Z.H."/>
            <person name="Li M."/>
        </authorList>
    </citation>
    <scope>NUCLEOTIDE SEQUENCE [LARGE SCALE GENOMIC DNA]</scope>
    <source>
        <strain evidence="2">SpSt-1181</strain>
    </source>
</reference>
<gene>
    <name evidence="2" type="ORF">ENN50_06080</name>
</gene>
<protein>
    <submittedName>
        <fullName evidence="2">GNAT family N-acetyltransferase</fullName>
    </submittedName>
</protein>
<comment type="caution">
    <text evidence="2">The sequence shown here is derived from an EMBL/GenBank/DDBJ whole genome shotgun (WGS) entry which is preliminary data.</text>
</comment>
<name>A0A831WP45_PROAE</name>
<dbReference type="EMBL" id="DSBW01000136">
    <property type="protein sequence ID" value="HED31238.1"/>
    <property type="molecule type" value="Genomic_DNA"/>
</dbReference>
<dbReference type="InterPro" id="IPR016181">
    <property type="entry name" value="Acyl_CoA_acyltransferase"/>
</dbReference>